<name>A0A9P0GYF9_NEZVI</name>
<evidence type="ECO:0000313" key="3">
    <source>
        <dbReference type="Proteomes" id="UP001152798"/>
    </source>
</evidence>
<proteinExistence type="predicted"/>
<feature type="transmembrane region" description="Helical" evidence="1">
    <location>
        <begin position="27"/>
        <end position="47"/>
    </location>
</feature>
<dbReference type="GO" id="GO:0005615">
    <property type="term" value="C:extracellular space"/>
    <property type="evidence" value="ECO:0007669"/>
    <property type="project" value="TreeGrafter"/>
</dbReference>
<keyword evidence="1" id="KW-0812">Transmembrane</keyword>
<dbReference type="PANTHER" id="PTHR10974:SF1">
    <property type="entry name" value="FI08016P-RELATED"/>
    <property type="match status" value="1"/>
</dbReference>
<dbReference type="CDD" id="cd16021">
    <property type="entry name" value="ALP_like"/>
    <property type="match status" value="1"/>
</dbReference>
<dbReference type="SUPFAM" id="SSF53649">
    <property type="entry name" value="Alkaline phosphatase-like"/>
    <property type="match status" value="1"/>
</dbReference>
<organism evidence="2 3">
    <name type="scientific">Nezara viridula</name>
    <name type="common">Southern green stink bug</name>
    <name type="synonym">Cimex viridulus</name>
    <dbReference type="NCBI Taxonomy" id="85310"/>
    <lineage>
        <taxon>Eukaryota</taxon>
        <taxon>Metazoa</taxon>
        <taxon>Ecdysozoa</taxon>
        <taxon>Arthropoda</taxon>
        <taxon>Hexapoda</taxon>
        <taxon>Insecta</taxon>
        <taxon>Pterygota</taxon>
        <taxon>Neoptera</taxon>
        <taxon>Paraneoptera</taxon>
        <taxon>Hemiptera</taxon>
        <taxon>Heteroptera</taxon>
        <taxon>Panheteroptera</taxon>
        <taxon>Pentatomomorpha</taxon>
        <taxon>Pentatomoidea</taxon>
        <taxon>Pentatomidae</taxon>
        <taxon>Pentatominae</taxon>
        <taxon>Nezara</taxon>
    </lineage>
</organism>
<dbReference type="Pfam" id="PF02995">
    <property type="entry name" value="DUF229"/>
    <property type="match status" value="1"/>
</dbReference>
<keyword evidence="1" id="KW-0472">Membrane</keyword>
<accession>A0A9P0GYF9</accession>
<gene>
    <name evidence="2" type="ORF">NEZAVI_LOCUS1930</name>
</gene>
<keyword evidence="3" id="KW-1185">Reference proteome</keyword>
<dbReference type="InterPro" id="IPR004245">
    <property type="entry name" value="DUF229"/>
</dbReference>
<dbReference type="OrthoDB" id="413313at2759"/>
<evidence type="ECO:0000256" key="1">
    <source>
        <dbReference type="SAM" id="Phobius"/>
    </source>
</evidence>
<evidence type="ECO:0008006" key="4">
    <source>
        <dbReference type="Google" id="ProtNLM"/>
    </source>
</evidence>
<dbReference type="Proteomes" id="UP001152798">
    <property type="component" value="Chromosome 1"/>
</dbReference>
<dbReference type="Gene3D" id="3.40.720.10">
    <property type="entry name" value="Alkaline Phosphatase, subunit A"/>
    <property type="match status" value="1"/>
</dbReference>
<reference evidence="2" key="1">
    <citation type="submission" date="2022-01" db="EMBL/GenBank/DDBJ databases">
        <authorList>
            <person name="King R."/>
        </authorList>
    </citation>
    <scope>NUCLEOTIDE SEQUENCE</scope>
</reference>
<dbReference type="InterPro" id="IPR017850">
    <property type="entry name" value="Alkaline_phosphatase_core_sf"/>
</dbReference>
<dbReference type="AlphaFoldDB" id="A0A9P0GYF9"/>
<keyword evidence="1" id="KW-1133">Transmembrane helix</keyword>
<dbReference type="EMBL" id="OV725077">
    <property type="protein sequence ID" value="CAH1390793.1"/>
    <property type="molecule type" value="Genomic_DNA"/>
</dbReference>
<evidence type="ECO:0000313" key="2">
    <source>
        <dbReference type="EMBL" id="CAH1390793.1"/>
    </source>
</evidence>
<dbReference type="PANTHER" id="PTHR10974">
    <property type="entry name" value="FI08016P-RELATED"/>
    <property type="match status" value="1"/>
</dbReference>
<sequence length="667" mass="77694">MDGPTPKDSLISLTTSKRKRDRSHEQLMRKQLLLLGVVFLSLVWLLFQKDTSMPSLHIPPGRIIDEEFQGQTAFLINTTGCKIPYMDPFDELIQKFITDIDPPKCNKFNIGRLVKADYDSVFIDFDVLNNISVDQNQVKCYYTEFWRIEQPLLKDGHYAANVDAEVRFSSKDIEIKNRTTIVNEEFIKVFCEIKNETIYKDYFAFPQSRKGRHREHNTVSISLIGFDSVSRLNLLRQMPRTVAFLKEKVISVEMLGYNKVGDNTFPNMIPVLVGRTVEEIKETCWRQENIFDNCSFIWNKYKESNFSTAYYEDATWMGLFNYQKYGFRKQPTDFYGQIFSLTAENDLGCDKRLNAHLCIGNRMVLSVLLESASRYIIGSRDMLTWSMFWTSSLTHDYLNLPRLADLPFVDFMENLFNNDIFNSTIFIFMSDHGIRWGGIRSTYQGYMEERLPFLFISFPEWFRNTYQLAIRNLKANRRRLTTHFDLHETLLDLVDLNNLQDEVIIERTNFLYHNARRGISLFLPIPENRTCEDAGITENWCTCYTSKSVSVSNPMVKQAALALVNFMNSLLDNHRECSQLNLHEIVSARIEQLMSTEESNDSINTKSTDYIVTVNTEPGNGVFEATVRHRIFSEDYTVIGDVSRLNTYGDQSKCISHYMLKLYCFCI</sequence>
<dbReference type="FunFam" id="3.40.720.10:FF:000017">
    <property type="entry name" value="Predicted protein"/>
    <property type="match status" value="1"/>
</dbReference>
<protein>
    <recommendedName>
        <fullName evidence="4">DUF229 domain containing protein</fullName>
    </recommendedName>
</protein>